<feature type="region of interest" description="Disordered" evidence="7">
    <location>
        <begin position="363"/>
        <end position="388"/>
    </location>
</feature>
<sequence>MSSASDSRPVTPLPEAGHDPADPNQPLYEDHDTPSAPIGNPTADMDEDLSDSDILSDVDEAQFEDFDPANVAIDDRPAIAVDEDNVKLLGRHKRKRDGEGEVEGGKKKKKEGKRDKPKKLRKKRDEDDNFSGGEELEGKRVRKKKAEGPEGVRKEKVRPRKATPEDEERLDPEERRRRALDRAMDAALKNPNKRRRRADGVDLNSMADDEIASLRIRMAEAAEADVLARSSTPPRPAMHKLRMLPEVTALLNRNSRDIENAIVDPENNLLESVRFFLEPLNDGSLPAYNIQRELFASLAKLPISKEALVSSGIGKVVLFYTKSKKPELGIKRQAERLLGEWTRPILNRSDDYRKRVLESADYDPSRLPHRPVPNGSQLSQAGVATETAAQARERALAPPVRNANRARVESAVKSYSIVPRSMGAGGGQFARPLGASGEDAFRRMKARQMAQAGKGAKR</sequence>
<feature type="compositionally biased region" description="Basic and acidic residues" evidence="7">
    <location>
        <begin position="96"/>
        <end position="105"/>
    </location>
</feature>
<feature type="compositionally biased region" description="Basic residues" evidence="7">
    <location>
        <begin position="106"/>
        <end position="122"/>
    </location>
</feature>
<dbReference type="Pfam" id="PF08711">
    <property type="entry name" value="Med26"/>
    <property type="match status" value="1"/>
</dbReference>
<evidence type="ECO:0000259" key="8">
    <source>
        <dbReference type="PROSITE" id="PS51319"/>
    </source>
</evidence>
<evidence type="ECO:0000256" key="5">
    <source>
        <dbReference type="ARBA" id="ARBA00037992"/>
    </source>
</evidence>
<name>A0A1W5CUK4_9LECA</name>
<keyword evidence="10" id="KW-1185">Reference proteome</keyword>
<dbReference type="GO" id="GO:0005634">
    <property type="term" value="C:nucleus"/>
    <property type="evidence" value="ECO:0007669"/>
    <property type="project" value="UniProtKB-SubCell"/>
</dbReference>
<dbReference type="Gene3D" id="1.20.930.10">
    <property type="entry name" value="Conserved domain common to transcription factors TFIIS, elongin A, CRSP70"/>
    <property type="match status" value="1"/>
</dbReference>
<proteinExistence type="inferred from homology"/>
<dbReference type="EMBL" id="FWEW01000274">
    <property type="protein sequence ID" value="SLM34349.1"/>
    <property type="molecule type" value="Genomic_DNA"/>
</dbReference>
<comment type="subcellular location">
    <subcellularLocation>
        <location evidence="6">Nucleus</location>
    </subcellularLocation>
</comment>
<dbReference type="AlphaFoldDB" id="A0A1W5CUK4"/>
<protein>
    <submittedName>
        <fullName evidence="9">Transcription factor iws1</fullName>
    </submittedName>
</protein>
<feature type="region of interest" description="Disordered" evidence="7">
    <location>
        <begin position="421"/>
        <end position="458"/>
    </location>
</feature>
<feature type="domain" description="TFIIS N-terminal" evidence="8">
    <location>
        <begin position="271"/>
        <end position="348"/>
    </location>
</feature>
<evidence type="ECO:0000313" key="10">
    <source>
        <dbReference type="Proteomes" id="UP000192927"/>
    </source>
</evidence>
<evidence type="ECO:0000256" key="2">
    <source>
        <dbReference type="ARBA" id="ARBA00023163"/>
    </source>
</evidence>
<organism evidence="9 10">
    <name type="scientific">Lasallia pustulata</name>
    <dbReference type="NCBI Taxonomy" id="136370"/>
    <lineage>
        <taxon>Eukaryota</taxon>
        <taxon>Fungi</taxon>
        <taxon>Dikarya</taxon>
        <taxon>Ascomycota</taxon>
        <taxon>Pezizomycotina</taxon>
        <taxon>Lecanoromycetes</taxon>
        <taxon>OSLEUM clade</taxon>
        <taxon>Umbilicariomycetidae</taxon>
        <taxon>Umbilicariales</taxon>
        <taxon>Umbilicariaceae</taxon>
        <taxon>Lasallia</taxon>
    </lineage>
</organism>
<accession>A0A1W5CUK4</accession>
<evidence type="ECO:0000256" key="4">
    <source>
        <dbReference type="ARBA" id="ARBA00037349"/>
    </source>
</evidence>
<dbReference type="GO" id="GO:0016973">
    <property type="term" value="P:poly(A)+ mRNA export from nucleus"/>
    <property type="evidence" value="ECO:0007669"/>
    <property type="project" value="TreeGrafter"/>
</dbReference>
<dbReference type="Proteomes" id="UP000192927">
    <property type="component" value="Unassembled WGS sequence"/>
</dbReference>
<keyword evidence="3 6" id="KW-0539">Nucleus</keyword>
<comment type="function">
    <text evidence="4">Transcription factor involved in RNA polymerase II transcription regulation. May function in both SPT15/TBP post-recruitment and recruitment steps of transcription.</text>
</comment>
<evidence type="ECO:0000256" key="7">
    <source>
        <dbReference type="SAM" id="MobiDB-lite"/>
    </source>
</evidence>
<dbReference type="FunFam" id="1.20.930.10:FF:000003">
    <property type="entry name" value="Putative Transcription factor IWS1"/>
    <property type="match status" value="1"/>
</dbReference>
<dbReference type="PANTHER" id="PTHR46010:SF1">
    <property type="entry name" value="PROTEIN IWS1 HOMOLOG"/>
    <property type="match status" value="1"/>
</dbReference>
<dbReference type="InterPro" id="IPR051037">
    <property type="entry name" value="RNAPII_TF_IWS1"/>
</dbReference>
<dbReference type="PANTHER" id="PTHR46010">
    <property type="entry name" value="PROTEIN IWS1 HOMOLOG"/>
    <property type="match status" value="1"/>
</dbReference>
<dbReference type="PROSITE" id="PS51319">
    <property type="entry name" value="TFIIS_N"/>
    <property type="match status" value="1"/>
</dbReference>
<evidence type="ECO:0000256" key="3">
    <source>
        <dbReference type="ARBA" id="ARBA00023242"/>
    </source>
</evidence>
<comment type="similarity">
    <text evidence="5">Belongs to the IWS1 family.</text>
</comment>
<dbReference type="InterPro" id="IPR017923">
    <property type="entry name" value="TFIIS_N"/>
</dbReference>
<reference evidence="10" key="1">
    <citation type="submission" date="2017-03" db="EMBL/GenBank/DDBJ databases">
        <authorList>
            <person name="Sharma R."/>
            <person name="Thines M."/>
        </authorList>
    </citation>
    <scope>NUCLEOTIDE SEQUENCE [LARGE SCALE GENOMIC DNA]</scope>
</reference>
<dbReference type="InterPro" id="IPR035441">
    <property type="entry name" value="TFIIS/LEDGF_dom_sf"/>
</dbReference>
<evidence type="ECO:0000313" key="9">
    <source>
        <dbReference type="EMBL" id="SLM34349.1"/>
    </source>
</evidence>
<evidence type="ECO:0000256" key="1">
    <source>
        <dbReference type="ARBA" id="ARBA00023015"/>
    </source>
</evidence>
<feature type="compositionally biased region" description="Acidic residues" evidence="7">
    <location>
        <begin position="44"/>
        <end position="67"/>
    </location>
</feature>
<keyword evidence="1" id="KW-0805">Transcription regulation</keyword>
<evidence type="ECO:0000256" key="6">
    <source>
        <dbReference type="PROSITE-ProRule" id="PRU00649"/>
    </source>
</evidence>
<keyword evidence="2" id="KW-0804">Transcription</keyword>
<feature type="region of interest" description="Disordered" evidence="7">
    <location>
        <begin position="1"/>
        <end position="176"/>
    </location>
</feature>